<dbReference type="SUPFAM" id="SSF81383">
    <property type="entry name" value="F-box domain"/>
    <property type="match status" value="1"/>
</dbReference>
<protein>
    <recommendedName>
        <fullName evidence="1">F-box domain-containing protein</fullName>
    </recommendedName>
</protein>
<feature type="non-terminal residue" evidence="3">
    <location>
        <position position="1"/>
    </location>
</feature>
<dbReference type="Proteomes" id="UP000681722">
    <property type="component" value="Unassembled WGS sequence"/>
</dbReference>
<proteinExistence type="predicted"/>
<dbReference type="Gene3D" id="3.80.10.10">
    <property type="entry name" value="Ribonuclease Inhibitor"/>
    <property type="match status" value="1"/>
</dbReference>
<dbReference type="InterPro" id="IPR036047">
    <property type="entry name" value="F-box-like_dom_sf"/>
</dbReference>
<dbReference type="Proteomes" id="UP000663829">
    <property type="component" value="Unassembled WGS sequence"/>
</dbReference>
<evidence type="ECO:0000313" key="6">
    <source>
        <dbReference type="Proteomes" id="UP000663829"/>
    </source>
</evidence>
<dbReference type="Proteomes" id="UP000677228">
    <property type="component" value="Unassembled WGS sequence"/>
</dbReference>
<dbReference type="EMBL" id="CAJNOK010007665">
    <property type="protein sequence ID" value="CAF1040961.1"/>
    <property type="molecule type" value="Genomic_DNA"/>
</dbReference>
<keyword evidence="6" id="KW-1185">Reference proteome</keyword>
<reference evidence="3" key="1">
    <citation type="submission" date="2021-02" db="EMBL/GenBank/DDBJ databases">
        <authorList>
            <person name="Nowell W R."/>
        </authorList>
    </citation>
    <scope>NUCLEOTIDE SEQUENCE</scope>
</reference>
<evidence type="ECO:0000313" key="2">
    <source>
        <dbReference type="EMBL" id="CAF1040961.1"/>
    </source>
</evidence>
<dbReference type="InterPro" id="IPR001810">
    <property type="entry name" value="F-box_dom"/>
</dbReference>
<dbReference type="EMBL" id="CAJNOQ010009523">
    <property type="protein sequence ID" value="CAF1227199.1"/>
    <property type="molecule type" value="Genomic_DNA"/>
</dbReference>
<evidence type="ECO:0000313" key="3">
    <source>
        <dbReference type="EMBL" id="CAF1227199.1"/>
    </source>
</evidence>
<gene>
    <name evidence="3" type="ORF">GPM918_LOCUS24989</name>
    <name evidence="2" type="ORF">OVA965_LOCUS16481</name>
    <name evidence="5" type="ORF">SRO942_LOCUS24993</name>
    <name evidence="4" type="ORF">TMI583_LOCUS16490</name>
</gene>
<dbReference type="PROSITE" id="PS50181">
    <property type="entry name" value="FBOX"/>
    <property type="match status" value="1"/>
</dbReference>
<dbReference type="Proteomes" id="UP000682733">
    <property type="component" value="Unassembled WGS sequence"/>
</dbReference>
<dbReference type="EMBL" id="CAJOBA010007676">
    <property type="protein sequence ID" value="CAF3809098.1"/>
    <property type="molecule type" value="Genomic_DNA"/>
</dbReference>
<dbReference type="OrthoDB" id="10050144at2759"/>
<sequence length="218" mass="25965">MPSTISKFEQLPNEILYDIFDYLNSNEIYNSFYYLNKRFQLLLNNRYLHFKCSTLIRLDDLFDYIIPYINTKQIKALTIEDGNQTYFPSQSDLMKWFFTDISTTIQTYDSINRLNLTKIFHLTNLKYLSLFSKNDIIPNFGELQLQSYQQSSSIEYLTIKHSGFYFSELGSLFTYMPKLKYLDLNLIKPYEEATLFPSFMISQDLKEIKLSFDHNDIS</sequence>
<accession>A0A814YCJ9</accession>
<name>A0A814YCJ9_9BILA</name>
<dbReference type="SUPFAM" id="SSF52047">
    <property type="entry name" value="RNI-like"/>
    <property type="match status" value="1"/>
</dbReference>
<evidence type="ECO:0000313" key="4">
    <source>
        <dbReference type="EMBL" id="CAF3809098.1"/>
    </source>
</evidence>
<organism evidence="3 6">
    <name type="scientific">Didymodactylos carnosus</name>
    <dbReference type="NCBI Taxonomy" id="1234261"/>
    <lineage>
        <taxon>Eukaryota</taxon>
        <taxon>Metazoa</taxon>
        <taxon>Spiralia</taxon>
        <taxon>Gnathifera</taxon>
        <taxon>Rotifera</taxon>
        <taxon>Eurotatoria</taxon>
        <taxon>Bdelloidea</taxon>
        <taxon>Philodinida</taxon>
        <taxon>Philodinidae</taxon>
        <taxon>Didymodactylos</taxon>
    </lineage>
</organism>
<dbReference type="EMBL" id="CAJOBC010009527">
    <property type="protein sequence ID" value="CAF3990095.1"/>
    <property type="molecule type" value="Genomic_DNA"/>
</dbReference>
<evidence type="ECO:0000259" key="1">
    <source>
        <dbReference type="PROSITE" id="PS50181"/>
    </source>
</evidence>
<evidence type="ECO:0000313" key="5">
    <source>
        <dbReference type="EMBL" id="CAF3990095.1"/>
    </source>
</evidence>
<feature type="domain" description="F-box" evidence="1">
    <location>
        <begin position="5"/>
        <end position="65"/>
    </location>
</feature>
<comment type="caution">
    <text evidence="3">The sequence shown here is derived from an EMBL/GenBank/DDBJ whole genome shotgun (WGS) entry which is preliminary data.</text>
</comment>
<dbReference type="AlphaFoldDB" id="A0A814YCJ9"/>
<dbReference type="InterPro" id="IPR032675">
    <property type="entry name" value="LRR_dom_sf"/>
</dbReference>